<name>X1SNK0_9ZZZZ</name>
<protein>
    <submittedName>
        <fullName evidence="1">Uncharacterized protein</fullName>
    </submittedName>
</protein>
<sequence>MVKLVMAGFSRLPLLPDGSLKAPVVFNALYLAAGEVVDFTGLVVDGKQPGSVVDGRQGLLKGSNDKTVNGVCPDLEKPRFQAYDNDVQAR</sequence>
<comment type="caution">
    <text evidence="1">The sequence shown here is derived from an EMBL/GenBank/DDBJ whole genome shotgun (WGS) entry which is preliminary data.</text>
</comment>
<gene>
    <name evidence="1" type="ORF">S12H4_02960</name>
</gene>
<dbReference type="AlphaFoldDB" id="X1SNK0"/>
<accession>X1SNK0</accession>
<dbReference type="EMBL" id="BARW01000784">
    <property type="protein sequence ID" value="GAI69389.1"/>
    <property type="molecule type" value="Genomic_DNA"/>
</dbReference>
<reference evidence="1" key="1">
    <citation type="journal article" date="2014" name="Front. Microbiol.">
        <title>High frequency of phylogenetically diverse reductive dehalogenase-homologous genes in deep subseafloor sedimentary metagenomes.</title>
        <authorList>
            <person name="Kawai M."/>
            <person name="Futagami T."/>
            <person name="Toyoda A."/>
            <person name="Takaki Y."/>
            <person name="Nishi S."/>
            <person name="Hori S."/>
            <person name="Arai W."/>
            <person name="Tsubouchi T."/>
            <person name="Morono Y."/>
            <person name="Uchiyama I."/>
            <person name="Ito T."/>
            <person name="Fujiyama A."/>
            <person name="Inagaki F."/>
            <person name="Takami H."/>
        </authorList>
    </citation>
    <scope>NUCLEOTIDE SEQUENCE</scope>
    <source>
        <strain evidence="1">Expedition CK06-06</strain>
    </source>
</reference>
<evidence type="ECO:0000313" key="1">
    <source>
        <dbReference type="EMBL" id="GAI69389.1"/>
    </source>
</evidence>
<organism evidence="1">
    <name type="scientific">marine sediment metagenome</name>
    <dbReference type="NCBI Taxonomy" id="412755"/>
    <lineage>
        <taxon>unclassified sequences</taxon>
        <taxon>metagenomes</taxon>
        <taxon>ecological metagenomes</taxon>
    </lineage>
</organism>
<proteinExistence type="predicted"/>